<reference evidence="2 3" key="1">
    <citation type="submission" date="2019-10" db="EMBL/GenBank/DDBJ databases">
        <title>Nocardia macrotermitis sp. nov. and Nocardia aurantia sp. nov., isolated from the gut of fungus growing-termite Macrotermes natalensis.</title>
        <authorList>
            <person name="Benndorf R."/>
            <person name="Schwitalla J."/>
            <person name="Martin K."/>
            <person name="De Beer W."/>
            <person name="Kaster A.-K."/>
            <person name="Vollmers J."/>
            <person name="Poulsen M."/>
            <person name="Beemelmanns C."/>
        </authorList>
    </citation>
    <scope>NUCLEOTIDE SEQUENCE [LARGE SCALE GENOMIC DNA]</scope>
    <source>
        <strain evidence="2 3">RB56</strain>
    </source>
</reference>
<gene>
    <name evidence="2" type="primary">tcmH</name>
    <name evidence="2" type="ORF">NRB56_22720</name>
</gene>
<proteinExistence type="predicted"/>
<keyword evidence="2" id="KW-0560">Oxidoreductase</keyword>
<sequence>MTANFFNVIEVDPAKQKELIELLNEATETVIRHRPGFVSVTLFASVDGSKVINLAQWASPDDAKATMGDPAAQEFAKRTAALGKPSPGVYKIVSEFKGEPA</sequence>
<dbReference type="InterPro" id="IPR011008">
    <property type="entry name" value="Dimeric_a/b-barrel"/>
</dbReference>
<dbReference type="OrthoDB" id="1493813at2"/>
<evidence type="ECO:0000313" key="2">
    <source>
        <dbReference type="EMBL" id="MQY26700.1"/>
    </source>
</evidence>
<dbReference type="SUPFAM" id="SSF54909">
    <property type="entry name" value="Dimeric alpha+beta barrel"/>
    <property type="match status" value="1"/>
</dbReference>
<keyword evidence="3" id="KW-1185">Reference proteome</keyword>
<dbReference type="AlphaFoldDB" id="A0A7K0DLR0"/>
<dbReference type="GO" id="GO:0004497">
    <property type="term" value="F:monooxygenase activity"/>
    <property type="evidence" value="ECO:0007669"/>
    <property type="project" value="UniProtKB-KW"/>
</dbReference>
<dbReference type="EC" id="1.13.12.21" evidence="2"/>
<evidence type="ECO:0000313" key="3">
    <source>
        <dbReference type="Proteomes" id="UP000431401"/>
    </source>
</evidence>
<protein>
    <submittedName>
        <fullName evidence="2">Tetracenomycin-F1 monooxygenase</fullName>
        <ecNumber evidence="2">1.13.12.21</ecNumber>
    </submittedName>
</protein>
<dbReference type="PROSITE" id="PS51725">
    <property type="entry name" value="ABM"/>
    <property type="match status" value="1"/>
</dbReference>
<feature type="domain" description="ABM" evidence="1">
    <location>
        <begin position="3"/>
        <end position="93"/>
    </location>
</feature>
<comment type="caution">
    <text evidence="2">The sequence shown here is derived from an EMBL/GenBank/DDBJ whole genome shotgun (WGS) entry which is preliminary data.</text>
</comment>
<organism evidence="2 3">
    <name type="scientific">Nocardia aurantia</name>
    <dbReference type="NCBI Taxonomy" id="2585199"/>
    <lineage>
        <taxon>Bacteria</taxon>
        <taxon>Bacillati</taxon>
        <taxon>Actinomycetota</taxon>
        <taxon>Actinomycetes</taxon>
        <taxon>Mycobacteriales</taxon>
        <taxon>Nocardiaceae</taxon>
        <taxon>Nocardia</taxon>
    </lineage>
</organism>
<dbReference type="Pfam" id="PF03992">
    <property type="entry name" value="ABM"/>
    <property type="match status" value="1"/>
</dbReference>
<name>A0A7K0DLR0_9NOCA</name>
<evidence type="ECO:0000259" key="1">
    <source>
        <dbReference type="PROSITE" id="PS51725"/>
    </source>
</evidence>
<dbReference type="Proteomes" id="UP000431401">
    <property type="component" value="Unassembled WGS sequence"/>
</dbReference>
<keyword evidence="2" id="KW-0503">Monooxygenase</keyword>
<dbReference type="RefSeq" id="WP_153341063.1">
    <property type="nucleotide sequence ID" value="NZ_WEGI01000004.1"/>
</dbReference>
<dbReference type="InterPro" id="IPR007138">
    <property type="entry name" value="ABM_dom"/>
</dbReference>
<dbReference type="Gene3D" id="3.30.70.100">
    <property type="match status" value="1"/>
</dbReference>
<dbReference type="EMBL" id="WEGI01000004">
    <property type="protein sequence ID" value="MQY26700.1"/>
    <property type="molecule type" value="Genomic_DNA"/>
</dbReference>
<accession>A0A7K0DLR0</accession>